<keyword evidence="5" id="KW-1185">Reference proteome</keyword>
<dbReference type="EMBL" id="JBHSLW010000013">
    <property type="protein sequence ID" value="MFC5420166.1"/>
    <property type="molecule type" value="Genomic_DNA"/>
</dbReference>
<comment type="caution">
    <text evidence="4">The sequence shown here is derived from an EMBL/GenBank/DDBJ whole genome shotgun (WGS) entry which is preliminary data.</text>
</comment>
<sequence>MSTYVGIDLGTTNSAICTFGGETVQIYKSPEQNDVTPSAISIDRRGNRYVGQRAYESAPRNPDSTAVLFKRLMGTSTPVNLPAVGLTMTPEECSAEILRTLFGYLPEAIRNDQDIATVITVPAAFNQMQKDATMEAARAAGLGQVALMQEPVAAVMSVMRSRQGDGIFLIYDLGGGTLDIAIAQSIGGRVSLLGQGGIAMCGGRDFDRAIVDNLVMPWLAEQFDLPENFLAAPEYKLLRRVADRAVEKAKIELSSRETAVISATESECGCRDLAGNEIYLDVNVTRDQLGSLIDGKIRESVTAARETIEHAGLTPHDIERIVFVGGPTQYKPLRDRVAFELGIAASTDVNPMTAVAAGAAVFAEAIDWSTHSRSRKSARGTVSVGTSIDLTVNYASRTPDNKAKIALKLGSPVVPGSAFQIDSLDTGWSSGRAEIKNGSILEVPLAKPGDNAFKLFVFDPSGGPLSLAQDRIVITRTAATVDAVPASHSIGVEVRDALGDLPKLFYLVRAGDQLPARGVERFKATESLRAGAPGSIKFKVWEGDIAHPVSDNTFVGLFEITGNDFVDGVIPAGADLMLTYEIGYGGNIDLQIEVPSIGGSFNNTKNFYSREGGLTDFSQASKRIHEDATKTAGQLAEIAAKVDDPALADAREKLERANAIALNESDPEVAKQAMDDVQKAKSLLAAARKANFKVIRRMDLDRVVELFNNAARSLAKPNEVTAFEALQAATERLIGTPGQAFDANIQDLNGKIFSILRRQDWFTVDRFNWYVEAPYLFADAKVYEHLITKGRKAIANNDVEALREVLNHLDRQRITSPDADDLIAATNIVKG</sequence>
<name>A0ABW0IPH2_9HYPH</name>
<dbReference type="PANTHER" id="PTHR19375">
    <property type="entry name" value="HEAT SHOCK PROTEIN 70KDA"/>
    <property type="match status" value="1"/>
</dbReference>
<protein>
    <submittedName>
        <fullName evidence="4">Hsp70 family protein</fullName>
    </submittedName>
</protein>
<dbReference type="SUPFAM" id="SSF53067">
    <property type="entry name" value="Actin-like ATPase domain"/>
    <property type="match status" value="2"/>
</dbReference>
<evidence type="ECO:0000256" key="2">
    <source>
        <dbReference type="ARBA" id="ARBA00022741"/>
    </source>
</evidence>
<dbReference type="CDD" id="cd24029">
    <property type="entry name" value="ASKHA_NBD_HSP70_DnaK_HscA_HscC"/>
    <property type="match status" value="1"/>
</dbReference>
<dbReference type="InterPro" id="IPR013126">
    <property type="entry name" value="Hsp_70_fam"/>
</dbReference>
<evidence type="ECO:0000256" key="3">
    <source>
        <dbReference type="ARBA" id="ARBA00022840"/>
    </source>
</evidence>
<dbReference type="InterPro" id="IPR043129">
    <property type="entry name" value="ATPase_NBD"/>
</dbReference>
<dbReference type="PROSITE" id="PS00297">
    <property type="entry name" value="HSP70_1"/>
    <property type="match status" value="1"/>
</dbReference>
<keyword evidence="2" id="KW-0547">Nucleotide-binding</keyword>
<evidence type="ECO:0000256" key="1">
    <source>
        <dbReference type="ARBA" id="ARBA00007381"/>
    </source>
</evidence>
<dbReference type="Pfam" id="PF00012">
    <property type="entry name" value="HSP70"/>
    <property type="match status" value="1"/>
</dbReference>
<comment type="similarity">
    <text evidence="1">Belongs to the heat shock protein 70 family.</text>
</comment>
<dbReference type="Gene3D" id="3.90.640.10">
    <property type="entry name" value="Actin, Chain A, domain 4"/>
    <property type="match status" value="1"/>
</dbReference>
<reference evidence="5" key="1">
    <citation type="journal article" date="2019" name="Int. J. Syst. Evol. Microbiol.">
        <title>The Global Catalogue of Microorganisms (GCM) 10K type strain sequencing project: providing services to taxonomists for standard genome sequencing and annotation.</title>
        <authorList>
            <consortium name="The Broad Institute Genomics Platform"/>
            <consortium name="The Broad Institute Genome Sequencing Center for Infectious Disease"/>
            <person name="Wu L."/>
            <person name="Ma J."/>
        </authorList>
    </citation>
    <scope>NUCLEOTIDE SEQUENCE [LARGE SCALE GENOMIC DNA]</scope>
    <source>
        <strain evidence="5">NCAIM B.01391</strain>
    </source>
</reference>
<dbReference type="Gene3D" id="3.30.420.40">
    <property type="match status" value="2"/>
</dbReference>
<dbReference type="Proteomes" id="UP001596053">
    <property type="component" value="Unassembled WGS sequence"/>
</dbReference>
<evidence type="ECO:0000313" key="5">
    <source>
        <dbReference type="Proteomes" id="UP001596053"/>
    </source>
</evidence>
<organism evidence="4 5">
    <name type="scientific">Bosea eneae</name>
    <dbReference type="NCBI Taxonomy" id="151454"/>
    <lineage>
        <taxon>Bacteria</taxon>
        <taxon>Pseudomonadati</taxon>
        <taxon>Pseudomonadota</taxon>
        <taxon>Alphaproteobacteria</taxon>
        <taxon>Hyphomicrobiales</taxon>
        <taxon>Boseaceae</taxon>
        <taxon>Bosea</taxon>
    </lineage>
</organism>
<accession>A0ABW0IPH2</accession>
<evidence type="ECO:0000313" key="4">
    <source>
        <dbReference type="EMBL" id="MFC5420166.1"/>
    </source>
</evidence>
<dbReference type="InterPro" id="IPR018181">
    <property type="entry name" value="Heat_shock_70_CS"/>
</dbReference>
<keyword evidence="3" id="KW-0067">ATP-binding</keyword>
<dbReference type="RefSeq" id="WP_377798381.1">
    <property type="nucleotide sequence ID" value="NZ_JBHSLW010000013.1"/>
</dbReference>
<gene>
    <name evidence="4" type="ORF">ACFPOB_11415</name>
</gene>
<dbReference type="PRINTS" id="PR00301">
    <property type="entry name" value="HEATSHOCK70"/>
</dbReference>
<proteinExistence type="inferred from homology"/>